<dbReference type="InterPro" id="IPR011990">
    <property type="entry name" value="TPR-like_helical_dom_sf"/>
</dbReference>
<evidence type="ECO:0000256" key="1">
    <source>
        <dbReference type="PROSITE-ProRule" id="PRU00339"/>
    </source>
</evidence>
<dbReference type="RefSeq" id="WP_202978881.1">
    <property type="nucleotide sequence ID" value="NZ_CP021983.2"/>
</dbReference>
<feature type="compositionally biased region" description="Gly residues" evidence="2">
    <location>
        <begin position="100"/>
        <end position="113"/>
    </location>
</feature>
<dbReference type="AlphaFoldDB" id="A0A1Z3HMU6"/>
<feature type="region of interest" description="Disordered" evidence="2">
    <location>
        <begin position="76"/>
        <end position="113"/>
    </location>
</feature>
<keyword evidence="4" id="KW-1185">Reference proteome</keyword>
<evidence type="ECO:0000313" key="4">
    <source>
        <dbReference type="Proteomes" id="UP000191901"/>
    </source>
</evidence>
<dbReference type="SUPFAM" id="SSF48452">
    <property type="entry name" value="TPR-like"/>
    <property type="match status" value="1"/>
</dbReference>
<dbReference type="Gene3D" id="1.25.40.10">
    <property type="entry name" value="Tetratricopeptide repeat domain"/>
    <property type="match status" value="1"/>
</dbReference>
<dbReference type="SMART" id="SM00028">
    <property type="entry name" value="TPR"/>
    <property type="match status" value="2"/>
</dbReference>
<proteinExistence type="predicted"/>
<keyword evidence="1" id="KW-0802">TPR repeat</keyword>
<dbReference type="Proteomes" id="UP000191901">
    <property type="component" value="Chromosome"/>
</dbReference>
<dbReference type="KEGG" id="hhg:XM38_025480"/>
<reference evidence="3 4" key="1">
    <citation type="journal article" date="2016" name="Biochim. Biophys. Acta">
        <title>Characterization of red-shifted phycobilisomes isolated from the chlorophyll f-containing cyanobacterium Halomicronema hongdechloris.</title>
        <authorList>
            <person name="Li Y."/>
            <person name="Lin Y."/>
            <person name="Garvey C.J."/>
            <person name="Birch D."/>
            <person name="Corkery R.W."/>
            <person name="Loughlin P.C."/>
            <person name="Scheer H."/>
            <person name="Willows R.D."/>
            <person name="Chen M."/>
        </authorList>
    </citation>
    <scope>NUCLEOTIDE SEQUENCE [LARGE SCALE GENOMIC DNA]</scope>
    <source>
        <strain evidence="3 4">C2206</strain>
    </source>
</reference>
<protein>
    <submittedName>
        <fullName evidence="3">Uncharacterized protein</fullName>
    </submittedName>
</protein>
<name>A0A1Z3HMU6_9CYAN</name>
<evidence type="ECO:0000256" key="2">
    <source>
        <dbReference type="SAM" id="MobiDB-lite"/>
    </source>
</evidence>
<organism evidence="3 4">
    <name type="scientific">Halomicronema hongdechloris C2206</name>
    <dbReference type="NCBI Taxonomy" id="1641165"/>
    <lineage>
        <taxon>Bacteria</taxon>
        <taxon>Bacillati</taxon>
        <taxon>Cyanobacteriota</taxon>
        <taxon>Cyanophyceae</taxon>
        <taxon>Nodosilineales</taxon>
        <taxon>Nodosilineaceae</taxon>
        <taxon>Halomicronema</taxon>
    </lineage>
</organism>
<dbReference type="InterPro" id="IPR019734">
    <property type="entry name" value="TPR_rpt"/>
</dbReference>
<dbReference type="EMBL" id="CP021983">
    <property type="protein sequence ID" value="ASC71596.1"/>
    <property type="molecule type" value="Genomic_DNA"/>
</dbReference>
<gene>
    <name evidence="3" type="ORF">XM38_025480</name>
</gene>
<dbReference type="Pfam" id="PF14559">
    <property type="entry name" value="TPR_19"/>
    <property type="match status" value="1"/>
</dbReference>
<sequence length="113" mass="12436">MILESYINRARTFEYKKDYAKAILELREALQAHPTNAACHSHLASIYLKAGQPTMARVHVKRALDLNANDTVAQSVQQALARAGHQSSSSKRKNNQNKQSGGGLFGLFGGRKN</sequence>
<dbReference type="PROSITE" id="PS50005">
    <property type="entry name" value="TPR"/>
    <property type="match status" value="1"/>
</dbReference>
<accession>A0A1Z3HMU6</accession>
<feature type="repeat" description="TPR" evidence="1">
    <location>
        <begin position="3"/>
        <end position="36"/>
    </location>
</feature>
<evidence type="ECO:0000313" key="3">
    <source>
        <dbReference type="EMBL" id="ASC71596.1"/>
    </source>
</evidence>